<sequence>MIPKRRLSQVKHGTRKGKKSYISNKQRENNT</sequence>
<evidence type="ECO:0000256" key="1">
    <source>
        <dbReference type="SAM" id="MobiDB-lite"/>
    </source>
</evidence>
<feature type="region of interest" description="Disordered" evidence="1">
    <location>
        <begin position="1"/>
        <end position="31"/>
    </location>
</feature>
<dbReference type="EMBL" id="GBRH01171364">
    <property type="protein sequence ID" value="JAE26532.1"/>
    <property type="molecule type" value="Transcribed_RNA"/>
</dbReference>
<reference evidence="2" key="1">
    <citation type="submission" date="2014-09" db="EMBL/GenBank/DDBJ databases">
        <authorList>
            <person name="Magalhaes I.L.F."/>
            <person name="Oliveira U."/>
            <person name="Santos F.R."/>
            <person name="Vidigal T.H.D.A."/>
            <person name="Brescovit A.D."/>
            <person name="Santos A.J."/>
        </authorList>
    </citation>
    <scope>NUCLEOTIDE SEQUENCE</scope>
    <source>
        <tissue evidence="2">Shoot tissue taken approximately 20 cm above the soil surface</tissue>
    </source>
</reference>
<reference evidence="2" key="2">
    <citation type="journal article" date="2015" name="Data Brief">
        <title>Shoot transcriptome of the giant reed, Arundo donax.</title>
        <authorList>
            <person name="Barrero R.A."/>
            <person name="Guerrero F.D."/>
            <person name="Moolhuijzen P."/>
            <person name="Goolsby J.A."/>
            <person name="Tidwell J."/>
            <person name="Bellgard S.E."/>
            <person name="Bellgard M.I."/>
        </authorList>
    </citation>
    <scope>NUCLEOTIDE SEQUENCE</scope>
    <source>
        <tissue evidence="2">Shoot tissue taken approximately 20 cm above the soil surface</tissue>
    </source>
</reference>
<accession>A0A0A9GPX8</accession>
<dbReference type="AlphaFoldDB" id="A0A0A9GPX8"/>
<protein>
    <submittedName>
        <fullName evidence="2">Uncharacterized protein</fullName>
    </submittedName>
</protein>
<proteinExistence type="predicted"/>
<feature type="compositionally biased region" description="Basic residues" evidence="1">
    <location>
        <begin position="1"/>
        <end position="19"/>
    </location>
</feature>
<name>A0A0A9GPX8_ARUDO</name>
<organism evidence="2">
    <name type="scientific">Arundo donax</name>
    <name type="common">Giant reed</name>
    <name type="synonym">Donax arundinaceus</name>
    <dbReference type="NCBI Taxonomy" id="35708"/>
    <lineage>
        <taxon>Eukaryota</taxon>
        <taxon>Viridiplantae</taxon>
        <taxon>Streptophyta</taxon>
        <taxon>Embryophyta</taxon>
        <taxon>Tracheophyta</taxon>
        <taxon>Spermatophyta</taxon>
        <taxon>Magnoliopsida</taxon>
        <taxon>Liliopsida</taxon>
        <taxon>Poales</taxon>
        <taxon>Poaceae</taxon>
        <taxon>PACMAD clade</taxon>
        <taxon>Arundinoideae</taxon>
        <taxon>Arundineae</taxon>
        <taxon>Arundo</taxon>
    </lineage>
</organism>
<evidence type="ECO:0000313" key="2">
    <source>
        <dbReference type="EMBL" id="JAE26532.1"/>
    </source>
</evidence>